<keyword evidence="2" id="KW-0813">Transport</keyword>
<sequence length="97" mass="10276">MAVLAVSAMLWASEALPLYITAMLVPLLIVTCKVLKDDDGNAMTGEAASKYILGTMWSSVIMLLMGGFTLAAALSKYNIAKVISSYILAAAGTKPRY</sequence>
<evidence type="ECO:0000256" key="1">
    <source>
        <dbReference type="ARBA" id="ARBA00004141"/>
    </source>
</evidence>
<dbReference type="Proteomes" id="UP001385951">
    <property type="component" value="Unassembled WGS sequence"/>
</dbReference>
<evidence type="ECO:0000256" key="2">
    <source>
        <dbReference type="ARBA" id="ARBA00022448"/>
    </source>
</evidence>
<evidence type="ECO:0000313" key="8">
    <source>
        <dbReference type="EMBL" id="KAK7679866.1"/>
    </source>
</evidence>
<evidence type="ECO:0000256" key="4">
    <source>
        <dbReference type="ARBA" id="ARBA00022989"/>
    </source>
</evidence>
<evidence type="ECO:0000259" key="7">
    <source>
        <dbReference type="Pfam" id="PF03600"/>
    </source>
</evidence>
<comment type="subcellular location">
    <subcellularLocation>
        <location evidence="1">Membrane</location>
        <topology evidence="1">Multi-pass membrane protein</topology>
    </subcellularLocation>
</comment>
<evidence type="ECO:0000256" key="5">
    <source>
        <dbReference type="ARBA" id="ARBA00023136"/>
    </source>
</evidence>
<keyword evidence="5 6" id="KW-0472">Membrane</keyword>
<dbReference type="InterPro" id="IPR004680">
    <property type="entry name" value="Cit_transptr-like_dom"/>
</dbReference>
<name>A0AAW0FGY3_9APHY</name>
<keyword evidence="3 6" id="KW-0812">Transmembrane</keyword>
<dbReference type="Pfam" id="PF03600">
    <property type="entry name" value="CitMHS"/>
    <property type="match status" value="1"/>
</dbReference>
<keyword evidence="4 6" id="KW-1133">Transmembrane helix</keyword>
<dbReference type="GO" id="GO:0006817">
    <property type="term" value="P:phosphate ion transport"/>
    <property type="evidence" value="ECO:0007669"/>
    <property type="project" value="TreeGrafter"/>
</dbReference>
<dbReference type="GO" id="GO:0005315">
    <property type="term" value="F:phosphate transmembrane transporter activity"/>
    <property type="evidence" value="ECO:0007669"/>
    <property type="project" value="TreeGrafter"/>
</dbReference>
<evidence type="ECO:0000313" key="9">
    <source>
        <dbReference type="Proteomes" id="UP001385951"/>
    </source>
</evidence>
<dbReference type="PANTHER" id="PTHR10283">
    <property type="entry name" value="SOLUTE CARRIER FAMILY 13 MEMBER"/>
    <property type="match status" value="1"/>
</dbReference>
<comment type="caution">
    <text evidence="8">The sequence shown here is derived from an EMBL/GenBank/DDBJ whole genome shotgun (WGS) entry which is preliminary data.</text>
</comment>
<evidence type="ECO:0000256" key="3">
    <source>
        <dbReference type="ARBA" id="ARBA00022692"/>
    </source>
</evidence>
<dbReference type="GO" id="GO:0006797">
    <property type="term" value="P:polyphosphate metabolic process"/>
    <property type="evidence" value="ECO:0007669"/>
    <property type="project" value="TreeGrafter"/>
</dbReference>
<reference evidence="8 9" key="1">
    <citation type="submission" date="2022-09" db="EMBL/GenBank/DDBJ databases">
        <authorList>
            <person name="Palmer J.M."/>
        </authorList>
    </citation>
    <scope>NUCLEOTIDE SEQUENCE [LARGE SCALE GENOMIC DNA]</scope>
    <source>
        <strain evidence="8 9">DSM 7382</strain>
    </source>
</reference>
<evidence type="ECO:0000256" key="6">
    <source>
        <dbReference type="SAM" id="Phobius"/>
    </source>
</evidence>
<gene>
    <name evidence="8" type="primary">PHO87</name>
    <name evidence="8" type="ORF">QCA50_017024</name>
</gene>
<dbReference type="GO" id="GO:0005886">
    <property type="term" value="C:plasma membrane"/>
    <property type="evidence" value="ECO:0007669"/>
    <property type="project" value="TreeGrafter"/>
</dbReference>
<keyword evidence="9" id="KW-1185">Reference proteome</keyword>
<feature type="domain" description="Citrate transporter-like" evidence="7">
    <location>
        <begin position="9"/>
        <end position="96"/>
    </location>
</feature>
<organism evidence="8 9">
    <name type="scientific">Cerrena zonata</name>
    <dbReference type="NCBI Taxonomy" id="2478898"/>
    <lineage>
        <taxon>Eukaryota</taxon>
        <taxon>Fungi</taxon>
        <taxon>Dikarya</taxon>
        <taxon>Basidiomycota</taxon>
        <taxon>Agaricomycotina</taxon>
        <taxon>Agaricomycetes</taxon>
        <taxon>Polyporales</taxon>
        <taxon>Cerrenaceae</taxon>
        <taxon>Cerrena</taxon>
    </lineage>
</organism>
<dbReference type="EMBL" id="JASBNA010000054">
    <property type="protein sequence ID" value="KAK7679866.1"/>
    <property type="molecule type" value="Genomic_DNA"/>
</dbReference>
<accession>A0AAW0FGY3</accession>
<feature type="transmembrane region" description="Helical" evidence="6">
    <location>
        <begin position="51"/>
        <end position="74"/>
    </location>
</feature>
<dbReference type="PANTHER" id="PTHR10283:SF110">
    <property type="entry name" value="INORGANIC PHOSPHATE TRANSPORTER PHO87-RELATED"/>
    <property type="match status" value="1"/>
</dbReference>
<dbReference type="AlphaFoldDB" id="A0AAW0FGY3"/>
<proteinExistence type="predicted"/>
<protein>
    <submittedName>
        <fullName evidence="8">Member of the phosphate permease</fullName>
    </submittedName>
</protein>